<dbReference type="RefSeq" id="WP_100269238.1">
    <property type="nucleotide sequence ID" value="NZ_CP024443.1"/>
</dbReference>
<dbReference type="SUPFAM" id="SSF46955">
    <property type="entry name" value="Putative DNA-binding domain"/>
    <property type="match status" value="1"/>
</dbReference>
<organism evidence="2 3">
    <name type="scientific">Faucicola osloensis</name>
    <name type="common">Moraxella osloensis</name>
    <dbReference type="NCBI Taxonomy" id="34062"/>
    <lineage>
        <taxon>Bacteria</taxon>
        <taxon>Pseudomonadati</taxon>
        <taxon>Pseudomonadota</taxon>
        <taxon>Gammaproteobacteria</taxon>
        <taxon>Moraxellales</taxon>
        <taxon>Moraxellaceae</taxon>
        <taxon>Faucicola</taxon>
    </lineage>
</organism>
<dbReference type="AlphaFoldDB" id="A0A2D2LS44"/>
<dbReference type="InterPro" id="IPR041657">
    <property type="entry name" value="HTH_17"/>
</dbReference>
<reference evidence="3" key="1">
    <citation type="submission" date="2017-11" db="EMBL/GenBank/DDBJ databases">
        <title>Complete genome sequence of Moraxella osloensis NP7 isolated from human skin.</title>
        <authorList>
            <person name="Lee K."/>
            <person name="Lim J.Y."/>
            <person name="Hwang I."/>
        </authorList>
    </citation>
    <scope>NUCLEOTIDE SEQUENCE [LARGE SCALE GENOMIC DNA]</scope>
    <source>
        <strain evidence="3">NP7</strain>
    </source>
</reference>
<accession>A0A2D2LS44</accession>
<proteinExistence type="predicted"/>
<gene>
    <name evidence="2" type="ORF">NP7_00230</name>
</gene>
<dbReference type="EMBL" id="CP024443">
    <property type="protein sequence ID" value="ATR77849.1"/>
    <property type="molecule type" value="Genomic_DNA"/>
</dbReference>
<evidence type="ECO:0000313" key="2">
    <source>
        <dbReference type="EMBL" id="ATR77849.1"/>
    </source>
</evidence>
<sequence length="67" mass="8093">MSLEIRKKEIYVDGTSRIKQVLEIVPISQSGLWKWIKEDRFPPPVKVGKVIFWRNRDLLRWLEENNL</sequence>
<dbReference type="Pfam" id="PF12728">
    <property type="entry name" value="HTH_17"/>
    <property type="match status" value="1"/>
</dbReference>
<feature type="domain" description="Helix-turn-helix" evidence="1">
    <location>
        <begin position="18"/>
        <end position="65"/>
    </location>
</feature>
<evidence type="ECO:0000313" key="3">
    <source>
        <dbReference type="Proteomes" id="UP000229340"/>
    </source>
</evidence>
<name>A0A2D2LS44_FAUOS</name>
<dbReference type="Proteomes" id="UP000229340">
    <property type="component" value="Chromosome"/>
</dbReference>
<protein>
    <recommendedName>
        <fullName evidence="1">Helix-turn-helix domain-containing protein</fullName>
    </recommendedName>
</protein>
<evidence type="ECO:0000259" key="1">
    <source>
        <dbReference type="Pfam" id="PF12728"/>
    </source>
</evidence>
<dbReference type="InterPro" id="IPR009061">
    <property type="entry name" value="DNA-bd_dom_put_sf"/>
</dbReference>
<dbReference type="Gene3D" id="1.10.238.160">
    <property type="match status" value="1"/>
</dbReference>